<evidence type="ECO:0000313" key="2">
    <source>
        <dbReference type="Ensembl" id="ENSLACP00000000595.1"/>
    </source>
</evidence>
<reference evidence="3" key="1">
    <citation type="submission" date="2011-08" db="EMBL/GenBank/DDBJ databases">
        <title>The draft genome of Latimeria chalumnae.</title>
        <authorList>
            <person name="Di Palma F."/>
            <person name="Alfoldi J."/>
            <person name="Johnson J."/>
            <person name="Berlin A."/>
            <person name="Gnerre S."/>
            <person name="Jaffe D."/>
            <person name="MacCallum I."/>
            <person name="Young S."/>
            <person name="Walker B.J."/>
            <person name="Lander E."/>
            <person name="Lindblad-Toh K."/>
        </authorList>
    </citation>
    <scope>NUCLEOTIDE SEQUENCE [LARGE SCALE GENOMIC DNA]</scope>
    <source>
        <strain evidence="3">Wild caught</strain>
    </source>
</reference>
<dbReference type="AlphaFoldDB" id="H2ZT74"/>
<keyword evidence="3" id="KW-1185">Reference proteome</keyword>
<accession>H2ZT74</accession>
<dbReference type="GeneTree" id="ENSGT01140000284459"/>
<reference evidence="2" key="3">
    <citation type="submission" date="2025-09" db="UniProtKB">
        <authorList>
            <consortium name="Ensembl"/>
        </authorList>
    </citation>
    <scope>IDENTIFICATION</scope>
</reference>
<reference evidence="2" key="2">
    <citation type="submission" date="2025-08" db="UniProtKB">
        <authorList>
            <consortium name="Ensembl"/>
        </authorList>
    </citation>
    <scope>IDENTIFICATION</scope>
</reference>
<organism evidence="2 3">
    <name type="scientific">Latimeria chalumnae</name>
    <name type="common">Coelacanth</name>
    <dbReference type="NCBI Taxonomy" id="7897"/>
    <lineage>
        <taxon>Eukaryota</taxon>
        <taxon>Metazoa</taxon>
        <taxon>Chordata</taxon>
        <taxon>Craniata</taxon>
        <taxon>Vertebrata</taxon>
        <taxon>Euteleostomi</taxon>
        <taxon>Coelacanthiformes</taxon>
        <taxon>Coelacanthidae</taxon>
        <taxon>Latimeria</taxon>
    </lineage>
</organism>
<keyword evidence="1" id="KW-0175">Coiled coil</keyword>
<dbReference type="InterPro" id="IPR036691">
    <property type="entry name" value="Endo/exonu/phosph_ase_sf"/>
</dbReference>
<dbReference type="STRING" id="7897.ENSLACP00000000595"/>
<dbReference type="Ensembl" id="ENSLACT00000000598.1">
    <property type="protein sequence ID" value="ENSLACP00000000595.1"/>
    <property type="gene ID" value="ENSLACG00000000527.1"/>
</dbReference>
<sequence length="276" mass="31902">PIERDYTFLSPVHHSRSRLDYFLISQSLAPKVGSCEIGVIALMHHAPIDLTIAWEGVEEKSFRGRMNTGLLQDPDFVKEVKQEIAEYIQRHKDTDTREAFKAFIRGLFMKKGATTKKFDKQKLDTLEKELKALQREYSAYPNPTVWQRIIQHQLKINEILARKVEFALFRLKLNFYESGNKSSEFLARCLKQLEAQSAIPGIMDGDGTVHRKNKFFDNTMNYYILQKQGNYTLFSTFFQKLKLSILDPETASSLETPISEPELDMAIKQLKMGKTP</sequence>
<dbReference type="EMBL" id="AFYH01231242">
    <property type="status" value="NOT_ANNOTATED_CDS"/>
    <property type="molecule type" value="Genomic_DNA"/>
</dbReference>
<dbReference type="Proteomes" id="UP000008672">
    <property type="component" value="Unassembled WGS sequence"/>
</dbReference>
<protein>
    <submittedName>
        <fullName evidence="2">Uncharacterized protein</fullName>
    </submittedName>
</protein>
<evidence type="ECO:0000313" key="3">
    <source>
        <dbReference type="Proteomes" id="UP000008672"/>
    </source>
</evidence>
<evidence type="ECO:0000256" key="1">
    <source>
        <dbReference type="SAM" id="Coils"/>
    </source>
</evidence>
<dbReference type="HOGENOM" id="CLU_000680_2_1_1"/>
<dbReference type="Gene3D" id="3.60.10.10">
    <property type="entry name" value="Endonuclease/exonuclease/phosphatase"/>
    <property type="match status" value="1"/>
</dbReference>
<dbReference type="InParanoid" id="H2ZT74"/>
<dbReference type="PANTHER" id="PTHR19446">
    <property type="entry name" value="REVERSE TRANSCRIPTASES"/>
    <property type="match status" value="1"/>
</dbReference>
<dbReference type="eggNOG" id="ENOG502RZEF">
    <property type="taxonomic scope" value="Eukaryota"/>
</dbReference>
<proteinExistence type="predicted"/>
<feature type="coiled-coil region" evidence="1">
    <location>
        <begin position="77"/>
        <end position="136"/>
    </location>
</feature>
<name>H2ZT74_LATCH</name>